<dbReference type="AlphaFoldDB" id="G7UN23"/>
<dbReference type="eggNOG" id="COG1473">
    <property type="taxonomic scope" value="Bacteria"/>
</dbReference>
<dbReference type="Proteomes" id="UP000005870">
    <property type="component" value="Chromosome"/>
</dbReference>
<name>G7UN23_PSEUP</name>
<feature type="binding site" evidence="2">
    <location>
        <position position="200"/>
    </location>
    <ligand>
        <name>Mn(2+)</name>
        <dbReference type="ChEBI" id="CHEBI:29035"/>
        <label>2</label>
    </ligand>
</feature>
<dbReference type="KEGG" id="psd:DSC_03405"/>
<evidence type="ECO:0000313" key="6">
    <source>
        <dbReference type="Proteomes" id="UP000005870"/>
    </source>
</evidence>
<comment type="cofactor">
    <cofactor evidence="2">
        <name>Mn(2+)</name>
        <dbReference type="ChEBI" id="CHEBI:29035"/>
    </cofactor>
    <text evidence="2">The Mn(2+) ion enhances activity.</text>
</comment>
<dbReference type="Pfam" id="PF07687">
    <property type="entry name" value="M20_dimer"/>
    <property type="match status" value="1"/>
</dbReference>
<dbReference type="HOGENOM" id="CLU_023257_6_0_6"/>
<evidence type="ECO:0000313" key="5">
    <source>
        <dbReference type="EMBL" id="AER55334.1"/>
    </source>
</evidence>
<dbReference type="RefSeq" id="WP_014159512.1">
    <property type="nucleotide sequence ID" value="NC_016147.2"/>
</dbReference>
<proteinExistence type="predicted"/>
<dbReference type="Pfam" id="PF01546">
    <property type="entry name" value="Peptidase_M20"/>
    <property type="match status" value="1"/>
</dbReference>
<keyword evidence="1" id="KW-0378">Hydrolase</keyword>
<dbReference type="STRING" id="1045855.DSC_03405"/>
<gene>
    <name evidence="5" type="ordered locus">DSC_03405</name>
</gene>
<keyword evidence="3" id="KW-0732">Signal</keyword>
<dbReference type="Gene3D" id="3.40.630.10">
    <property type="entry name" value="Zn peptidases"/>
    <property type="match status" value="1"/>
</dbReference>
<organism evidence="5 6">
    <name type="scientific">Pseudoxanthomonas spadix (strain BD-a59)</name>
    <dbReference type="NCBI Taxonomy" id="1045855"/>
    <lineage>
        <taxon>Bacteria</taxon>
        <taxon>Pseudomonadati</taxon>
        <taxon>Pseudomonadota</taxon>
        <taxon>Gammaproteobacteria</taxon>
        <taxon>Lysobacterales</taxon>
        <taxon>Lysobacteraceae</taxon>
        <taxon>Pseudoxanthomonas</taxon>
    </lineage>
</organism>
<evidence type="ECO:0000259" key="4">
    <source>
        <dbReference type="Pfam" id="PF07687"/>
    </source>
</evidence>
<reference evidence="5 6" key="1">
    <citation type="journal article" date="2012" name="J. Bacteriol.">
        <title>Complete Genome Sequence of the BTEX-Degrading Bacterium Pseudoxanthomonas spadix BD-a59.</title>
        <authorList>
            <person name="Lee S.H."/>
            <person name="Jin H.M."/>
            <person name="Lee H.J."/>
            <person name="Kim J.M."/>
            <person name="Jeon C.O."/>
        </authorList>
    </citation>
    <scope>NUCLEOTIDE SEQUENCE [LARGE SCALE GENOMIC DNA]</scope>
    <source>
        <strain evidence="5 6">BD-a59</strain>
    </source>
</reference>
<dbReference type="PANTHER" id="PTHR11014">
    <property type="entry name" value="PEPTIDASE M20 FAMILY MEMBER"/>
    <property type="match status" value="1"/>
</dbReference>
<dbReference type="InterPro" id="IPR011650">
    <property type="entry name" value="Peptidase_M20_dimer"/>
</dbReference>
<dbReference type="EMBL" id="CP003093">
    <property type="protein sequence ID" value="AER55334.1"/>
    <property type="molecule type" value="Genomic_DNA"/>
</dbReference>
<feature type="binding site" evidence="2">
    <location>
        <position position="410"/>
    </location>
    <ligand>
        <name>Mn(2+)</name>
        <dbReference type="ChEBI" id="CHEBI:29035"/>
        <label>2</label>
    </ligand>
</feature>
<feature type="binding site" evidence="2">
    <location>
        <position position="173"/>
    </location>
    <ligand>
        <name>Mn(2+)</name>
        <dbReference type="ChEBI" id="CHEBI:29035"/>
        <label>1</label>
    </ligand>
</feature>
<dbReference type="NCBIfam" id="TIGR01891">
    <property type="entry name" value="amidohydrolases"/>
    <property type="match status" value="1"/>
</dbReference>
<sequence length="439" mass="46762">MKMLRVCMAILALGGSGTVLSAEIDAGYKRKLAEVIEGNLDTWVTQYKDFHQNPELGMEEVRTSAILAREMRKLGFTVTEKVGKTGVVALMKNGEGPLVMVRTDMDALPVRESTGLPYASKAKAIYNGGQSHVMHACGHDIHMAAWVGAAQVLVALKDRWHGALMFVAQPAEEGRGGAQAMLDDGIFARFGLPDHAFALHVGAGPYDTVSLVKGDMNSFAGGFNITFNGRGGHGSRPHATIDPIVMVGKFITDVQTVISREKDPQAFGVVSIGMIAGGTAGNVIPDSASVSGTVRWYESEVGEQLLAGIERTARTIVAQAGAPEADIAIRSGNTNVVNDAALYDRTFQAFSRMDGQMRTVAGKRGTASEDYGLFLREFKSSMYFGVGGYDPALFKPDGTPLDVEKVVSNHNPNFAPVPGPTLSTAVTAMTTAVFNVMND</sequence>
<dbReference type="InterPro" id="IPR002933">
    <property type="entry name" value="Peptidase_M20"/>
</dbReference>
<keyword evidence="6" id="KW-1185">Reference proteome</keyword>
<dbReference type="SUPFAM" id="SSF53187">
    <property type="entry name" value="Zn-dependent exopeptidases"/>
    <property type="match status" value="1"/>
</dbReference>
<dbReference type="GO" id="GO:0019877">
    <property type="term" value="P:diaminopimelate biosynthetic process"/>
    <property type="evidence" value="ECO:0007669"/>
    <property type="project" value="UniProtKB-ARBA"/>
</dbReference>
<keyword evidence="2" id="KW-0479">Metal-binding</keyword>
<feature type="chain" id="PRO_5003504161" evidence="3">
    <location>
        <begin position="22"/>
        <end position="439"/>
    </location>
</feature>
<keyword evidence="2" id="KW-0464">Manganese</keyword>
<dbReference type="Gene3D" id="3.30.70.360">
    <property type="match status" value="1"/>
</dbReference>
<feature type="binding site" evidence="2">
    <location>
        <position position="137"/>
    </location>
    <ligand>
        <name>Mn(2+)</name>
        <dbReference type="ChEBI" id="CHEBI:29035"/>
        <label>2</label>
    </ligand>
</feature>
<dbReference type="InterPro" id="IPR017439">
    <property type="entry name" value="Amidohydrolase"/>
</dbReference>
<dbReference type="SUPFAM" id="SSF55031">
    <property type="entry name" value="Bacterial exopeptidase dimerisation domain"/>
    <property type="match status" value="1"/>
</dbReference>
<dbReference type="OrthoDB" id="9777385at2"/>
<evidence type="ECO:0000256" key="3">
    <source>
        <dbReference type="SAM" id="SignalP"/>
    </source>
</evidence>
<feature type="domain" description="Peptidase M20 dimerisation" evidence="4">
    <location>
        <begin position="221"/>
        <end position="315"/>
    </location>
</feature>
<protein>
    <submittedName>
        <fullName evidence="5">Amidohydrolase</fullName>
    </submittedName>
</protein>
<dbReference type="GO" id="GO:0046872">
    <property type="term" value="F:metal ion binding"/>
    <property type="evidence" value="ECO:0007669"/>
    <property type="project" value="UniProtKB-KW"/>
</dbReference>
<feature type="signal peptide" evidence="3">
    <location>
        <begin position="1"/>
        <end position="21"/>
    </location>
</feature>
<evidence type="ECO:0000256" key="1">
    <source>
        <dbReference type="ARBA" id="ARBA00022801"/>
    </source>
</evidence>
<dbReference type="InterPro" id="IPR036264">
    <property type="entry name" value="Bact_exopeptidase_dim_dom"/>
</dbReference>
<accession>G7UN23</accession>
<dbReference type="PANTHER" id="PTHR11014:SF63">
    <property type="entry name" value="METALLOPEPTIDASE, PUTATIVE (AFU_ORTHOLOGUE AFUA_6G09600)-RELATED"/>
    <property type="match status" value="1"/>
</dbReference>
<dbReference type="FunFam" id="3.30.70.360:FF:000001">
    <property type="entry name" value="N-acetyldiaminopimelate deacetylase"/>
    <property type="match status" value="1"/>
</dbReference>
<feature type="binding site" evidence="2">
    <location>
        <position position="139"/>
    </location>
    <ligand>
        <name>Mn(2+)</name>
        <dbReference type="ChEBI" id="CHEBI:29035"/>
        <label>2</label>
    </ligand>
</feature>
<dbReference type="PIRSF" id="PIRSF005962">
    <property type="entry name" value="Pept_M20D_amidohydro"/>
    <property type="match status" value="1"/>
</dbReference>
<evidence type="ECO:0000256" key="2">
    <source>
        <dbReference type="PIRSR" id="PIRSR005962-1"/>
    </source>
</evidence>
<dbReference type="GO" id="GO:0050118">
    <property type="term" value="F:N-acetyldiaminopimelate deacetylase activity"/>
    <property type="evidence" value="ECO:0007669"/>
    <property type="project" value="UniProtKB-ARBA"/>
</dbReference>